<name>A0A1M6V1P3_XYLRU</name>
<dbReference type="OrthoDB" id="8613538at2"/>
<dbReference type="SUPFAM" id="SSF53850">
    <property type="entry name" value="Periplasmic binding protein-like II"/>
    <property type="match status" value="1"/>
</dbReference>
<feature type="chain" id="PRO_5009921576" evidence="2">
    <location>
        <begin position="21"/>
        <end position="278"/>
    </location>
</feature>
<dbReference type="EMBL" id="FRBD01000011">
    <property type="protein sequence ID" value="SHK75360.1"/>
    <property type="molecule type" value="Genomic_DNA"/>
</dbReference>
<organism evidence="4 5">
    <name type="scientific">Xylanibacter ruminicola</name>
    <name type="common">Prevotella ruminicola</name>
    <dbReference type="NCBI Taxonomy" id="839"/>
    <lineage>
        <taxon>Bacteria</taxon>
        <taxon>Pseudomonadati</taxon>
        <taxon>Bacteroidota</taxon>
        <taxon>Bacteroidia</taxon>
        <taxon>Bacteroidales</taxon>
        <taxon>Prevotellaceae</taxon>
        <taxon>Xylanibacter</taxon>
    </lineage>
</organism>
<dbReference type="Gene3D" id="3.40.190.10">
    <property type="entry name" value="Periplasmic binding protein-like II"/>
    <property type="match status" value="2"/>
</dbReference>
<reference evidence="4 5" key="1">
    <citation type="submission" date="2016-11" db="EMBL/GenBank/DDBJ databases">
        <authorList>
            <person name="Jaros S."/>
            <person name="Januszkiewicz K."/>
            <person name="Wedrychowicz H."/>
        </authorList>
    </citation>
    <scope>NUCLEOTIDE SEQUENCE [LARGE SCALE GENOMIC DNA]</scope>
    <source>
        <strain evidence="4 5">KHT3</strain>
    </source>
</reference>
<dbReference type="Proteomes" id="UP000184130">
    <property type="component" value="Unassembled WGS sequence"/>
</dbReference>
<dbReference type="PROSITE" id="PS51257">
    <property type="entry name" value="PROKAR_LIPOPROTEIN"/>
    <property type="match status" value="1"/>
</dbReference>
<feature type="domain" description="Solute-binding protein family 3/N-terminal" evidence="3">
    <location>
        <begin position="50"/>
        <end position="276"/>
    </location>
</feature>
<keyword evidence="1 2" id="KW-0732">Signal</keyword>
<gene>
    <name evidence="4" type="ORF">SAMN05216463_11176</name>
</gene>
<evidence type="ECO:0000259" key="3">
    <source>
        <dbReference type="SMART" id="SM00062"/>
    </source>
</evidence>
<evidence type="ECO:0000256" key="1">
    <source>
        <dbReference type="ARBA" id="ARBA00022729"/>
    </source>
</evidence>
<accession>A0A1M6V1P3</accession>
<dbReference type="AlphaFoldDB" id="A0A1M6V1P3"/>
<proteinExistence type="predicted"/>
<sequence length="278" mass="30753">MKKRKTWILLLAAVFCISGACITTCCCSSNDNPVVEIQQPTIQRITERGKLLVGTTGDYRPLSYREANGNYWGFGIEIAQKIAKRIGVGIEFVNTSWPTLTADVQAEPQTFDLAIGGITITDTRKETMLMSDGYLANGKTILCRTADADRYQSLADLDKPDVRVMVNPGGLNEKFANANLTHAQIIVYQQNEEIPNQVAEGHADVMITEITEAPWYVQNDPRLAAPLLNKPFTHGEIGVLMRKGQDDLLTLVNAVIAQMKSDGTLRSLHEKYGLVYAY</sequence>
<feature type="signal peptide" evidence="2">
    <location>
        <begin position="1"/>
        <end position="20"/>
    </location>
</feature>
<protein>
    <submittedName>
        <fullName evidence="4">Cyclohexadienyl dehydratase</fullName>
    </submittedName>
</protein>
<evidence type="ECO:0000313" key="4">
    <source>
        <dbReference type="EMBL" id="SHK75360.1"/>
    </source>
</evidence>
<dbReference type="PANTHER" id="PTHR35936">
    <property type="entry name" value="MEMBRANE-BOUND LYTIC MUREIN TRANSGLYCOSYLASE F"/>
    <property type="match status" value="1"/>
</dbReference>
<dbReference type="SMART" id="SM00062">
    <property type="entry name" value="PBPb"/>
    <property type="match status" value="1"/>
</dbReference>
<evidence type="ECO:0000313" key="5">
    <source>
        <dbReference type="Proteomes" id="UP000184130"/>
    </source>
</evidence>
<dbReference type="RefSeq" id="WP_073208272.1">
    <property type="nucleotide sequence ID" value="NZ_FRBD01000011.1"/>
</dbReference>
<evidence type="ECO:0000256" key="2">
    <source>
        <dbReference type="SAM" id="SignalP"/>
    </source>
</evidence>
<dbReference type="PANTHER" id="PTHR35936:SF19">
    <property type="entry name" value="AMINO-ACID-BINDING PROTEIN YXEM-RELATED"/>
    <property type="match status" value="1"/>
</dbReference>
<dbReference type="InterPro" id="IPR001638">
    <property type="entry name" value="Solute-binding_3/MltF_N"/>
</dbReference>
<dbReference type="Pfam" id="PF00497">
    <property type="entry name" value="SBP_bac_3"/>
    <property type="match status" value="1"/>
</dbReference>